<proteinExistence type="predicted"/>
<dbReference type="Proteomes" id="UP000285326">
    <property type="component" value="Unassembled WGS sequence"/>
</dbReference>
<organism evidence="1 2">
    <name type="scientific">Golovinomyces cichoracearum</name>
    <dbReference type="NCBI Taxonomy" id="62708"/>
    <lineage>
        <taxon>Eukaryota</taxon>
        <taxon>Fungi</taxon>
        <taxon>Dikarya</taxon>
        <taxon>Ascomycota</taxon>
        <taxon>Pezizomycotina</taxon>
        <taxon>Leotiomycetes</taxon>
        <taxon>Erysiphales</taxon>
        <taxon>Erysiphaceae</taxon>
        <taxon>Golovinomyces</taxon>
    </lineage>
</organism>
<reference evidence="1 2" key="1">
    <citation type="journal article" date="2018" name="BMC Genomics">
        <title>Comparative genome analyses reveal sequence features reflecting distinct modes of host-adaptation between dicot and monocot powdery mildew.</title>
        <authorList>
            <person name="Wu Y."/>
            <person name="Ma X."/>
            <person name="Pan Z."/>
            <person name="Kale S.D."/>
            <person name="Song Y."/>
            <person name="King H."/>
            <person name="Zhang Q."/>
            <person name="Presley C."/>
            <person name="Deng X."/>
            <person name="Wei C.I."/>
            <person name="Xiao S."/>
        </authorList>
    </citation>
    <scope>NUCLEOTIDE SEQUENCE [LARGE SCALE GENOMIC DNA]</scope>
    <source>
        <strain evidence="1">UMSG1</strain>
    </source>
</reference>
<evidence type="ECO:0000313" key="2">
    <source>
        <dbReference type="Proteomes" id="UP000285326"/>
    </source>
</evidence>
<dbReference type="EMBL" id="MCBS01024741">
    <property type="protein sequence ID" value="RKF72657.1"/>
    <property type="molecule type" value="Genomic_DNA"/>
</dbReference>
<protein>
    <submittedName>
        <fullName evidence="1">Uncharacterized protein</fullName>
    </submittedName>
</protein>
<gene>
    <name evidence="1" type="ORF">GcM1_247129</name>
</gene>
<comment type="caution">
    <text evidence="1">The sequence shown here is derived from an EMBL/GenBank/DDBJ whole genome shotgun (WGS) entry which is preliminary data.</text>
</comment>
<dbReference type="AlphaFoldDB" id="A0A420IDP5"/>
<sequence>MFVSTTKFSTAHCQTRSEQAGVISAHIAVICFWSVNPDVLTLTILANQLRFSRLYCLRHFCTNVLMLTIELYFHTFSIFSCFDPFIVRRIQYGILQSTSEILNTRE</sequence>
<evidence type="ECO:0000313" key="1">
    <source>
        <dbReference type="EMBL" id="RKF72657.1"/>
    </source>
</evidence>
<name>A0A420IDP5_9PEZI</name>
<accession>A0A420IDP5</accession>